<dbReference type="Pfam" id="PF12706">
    <property type="entry name" value="Lactamase_B_2"/>
    <property type="match status" value="1"/>
</dbReference>
<comment type="caution">
    <text evidence="2">The sequence shown here is derived from an EMBL/GenBank/DDBJ whole genome shotgun (WGS) entry which is preliminary data.</text>
</comment>
<reference evidence="2 3" key="1">
    <citation type="journal article" date="2015" name="Nat. Commun.">
        <title>Genomic and transcriptomic evidence for scavenging of diverse organic compounds by widespread deep-sea archaea.</title>
        <authorList>
            <person name="Li M."/>
            <person name="Baker B.J."/>
            <person name="Anantharaman K."/>
            <person name="Jain S."/>
            <person name="Breier J.A."/>
            <person name="Dick G.J."/>
        </authorList>
    </citation>
    <scope>NUCLEOTIDE SEQUENCE [LARGE SCALE GENOMIC DNA]</scope>
    <source>
        <strain evidence="2">Cayman_51_deep</strain>
    </source>
</reference>
<sequence>MPDAGVSLVLLGTAQDGGVPHAGCSCPRCMAAHADHSLRRHPVACGVRGSDGSLHLIEASRALSDQMRLWAEALGVDGVARPDTVSLTHVHCGHVDGLRQFGDEVMGCSGLPLFASRSVIEELGSRGSLSPFSPSEVASMEGFQPCTGCGFELEFVPVPHRDELADTHAIVIRGPARSLLFLPDHDDWGQTLARHGANSIRQWLSDLGIDVALVDGSFWDSDELPGRDMSQIPHPTVTESIARLGERVEEDPEIHFIHLNHSNPLLESGSNQVDEVSDLGWQVGKQGQHFAL</sequence>
<dbReference type="InterPro" id="IPR001279">
    <property type="entry name" value="Metallo-B-lactamas"/>
</dbReference>
<dbReference type="SUPFAM" id="SSF56281">
    <property type="entry name" value="Metallo-hydrolase/oxidoreductase"/>
    <property type="match status" value="1"/>
</dbReference>
<proteinExistence type="predicted"/>
<gene>
    <name evidence="2" type="ORF">CXX69_05560</name>
</gene>
<accession>A0A2V3HPJ2</accession>
<protein>
    <recommendedName>
        <fullName evidence="1">Metallo-beta-lactamase domain-containing protein</fullName>
    </recommendedName>
</protein>
<feature type="domain" description="Metallo-beta-lactamase" evidence="1">
    <location>
        <begin position="57"/>
        <end position="244"/>
    </location>
</feature>
<evidence type="ECO:0000313" key="2">
    <source>
        <dbReference type="EMBL" id="PXF21054.1"/>
    </source>
</evidence>
<organism evidence="2 3">
    <name type="scientific">Candidatus Thalassarchaeum betae</name>
    <dbReference type="NCBI Taxonomy" id="2599289"/>
    <lineage>
        <taxon>Archaea</taxon>
        <taxon>Methanobacteriati</taxon>
        <taxon>Thermoplasmatota</taxon>
        <taxon>Candidatus Poseidoniia</taxon>
        <taxon>Candidatus Poseidoniales</taxon>
        <taxon>Candidatus Thalassarchaeaceae</taxon>
        <taxon>Candidatus Thalassarchaeum</taxon>
    </lineage>
</organism>
<dbReference type="InterPro" id="IPR036866">
    <property type="entry name" value="RibonucZ/Hydroxyglut_hydro"/>
</dbReference>
<name>A0A2V3HPJ2_9ARCH</name>
<evidence type="ECO:0000313" key="3">
    <source>
        <dbReference type="Proteomes" id="UP000248161"/>
    </source>
</evidence>
<dbReference type="Gene3D" id="3.60.15.10">
    <property type="entry name" value="Ribonuclease Z/Hydroxyacylglutathione hydrolase-like"/>
    <property type="match status" value="1"/>
</dbReference>
<evidence type="ECO:0000259" key="1">
    <source>
        <dbReference type="Pfam" id="PF12706"/>
    </source>
</evidence>
<dbReference type="EMBL" id="PSPG01000012">
    <property type="protein sequence ID" value="PXF21054.1"/>
    <property type="molecule type" value="Genomic_DNA"/>
</dbReference>
<dbReference type="AlphaFoldDB" id="A0A2V3HPJ2"/>
<dbReference type="Proteomes" id="UP000248161">
    <property type="component" value="Unassembled WGS sequence"/>
</dbReference>